<dbReference type="InterPro" id="IPR013766">
    <property type="entry name" value="Thioredoxin_domain"/>
</dbReference>
<reference evidence="3 4" key="1">
    <citation type="submission" date="2016-11" db="EMBL/GenBank/DDBJ databases">
        <authorList>
            <person name="Jaros S."/>
            <person name="Januszkiewicz K."/>
            <person name="Wedrychowicz H."/>
        </authorList>
    </citation>
    <scope>NUCLEOTIDE SEQUENCE [LARGE SCALE GENOMIC DNA]</scope>
    <source>
        <strain evidence="3 4">CGMCC 1.7049</strain>
    </source>
</reference>
<dbReference type="PANTHER" id="PTHR43640:SF1">
    <property type="entry name" value="THIOREDOXIN-DEPENDENT PEROXIREDOXIN"/>
    <property type="match status" value="1"/>
</dbReference>
<dbReference type="OrthoDB" id="9781543at2"/>
<dbReference type="Proteomes" id="UP000199758">
    <property type="component" value="Unassembled WGS sequence"/>
</dbReference>
<dbReference type="PANTHER" id="PTHR43640">
    <property type="entry name" value="OS07G0260300 PROTEIN"/>
    <property type="match status" value="1"/>
</dbReference>
<gene>
    <name evidence="3" type="ORF">SAMN04488068_3014</name>
</gene>
<dbReference type="CDD" id="cd02969">
    <property type="entry name" value="PRX_like1"/>
    <property type="match status" value="1"/>
</dbReference>
<keyword evidence="4" id="KW-1185">Reference proteome</keyword>
<dbReference type="InterPro" id="IPR000866">
    <property type="entry name" value="AhpC/TSA"/>
</dbReference>
<dbReference type="STRING" id="490188.SAMN04488068_3014"/>
<dbReference type="PROSITE" id="PS51352">
    <property type="entry name" value="THIOREDOXIN_2"/>
    <property type="match status" value="1"/>
</dbReference>
<dbReference type="EMBL" id="FQWZ01000007">
    <property type="protein sequence ID" value="SHH23717.1"/>
    <property type="molecule type" value="Genomic_DNA"/>
</dbReference>
<feature type="chain" id="PRO_5012002499" evidence="1">
    <location>
        <begin position="25"/>
        <end position="203"/>
    </location>
</feature>
<dbReference type="GO" id="GO:0016491">
    <property type="term" value="F:oxidoreductase activity"/>
    <property type="evidence" value="ECO:0007669"/>
    <property type="project" value="InterPro"/>
</dbReference>
<protein>
    <submittedName>
        <fullName evidence="3">Peroxiredoxin</fullName>
    </submittedName>
</protein>
<name>A0A1M5RBI6_9GAMM</name>
<feature type="signal peptide" evidence="1">
    <location>
        <begin position="1"/>
        <end position="24"/>
    </location>
</feature>
<feature type="domain" description="Thioredoxin" evidence="2">
    <location>
        <begin position="26"/>
        <end position="181"/>
    </location>
</feature>
<dbReference type="Pfam" id="PF00578">
    <property type="entry name" value="AhpC-TSA"/>
    <property type="match status" value="1"/>
</dbReference>
<keyword evidence="1" id="KW-0732">Signal</keyword>
<evidence type="ECO:0000259" key="2">
    <source>
        <dbReference type="PROSITE" id="PS51352"/>
    </source>
</evidence>
<proteinExistence type="predicted"/>
<organism evidence="3 4">
    <name type="scientific">Hydrocarboniphaga daqingensis</name>
    <dbReference type="NCBI Taxonomy" id="490188"/>
    <lineage>
        <taxon>Bacteria</taxon>
        <taxon>Pseudomonadati</taxon>
        <taxon>Pseudomonadota</taxon>
        <taxon>Gammaproteobacteria</taxon>
        <taxon>Nevskiales</taxon>
        <taxon>Nevskiaceae</taxon>
        <taxon>Hydrocarboniphaga</taxon>
    </lineage>
</organism>
<dbReference type="RefSeq" id="WP_072898736.1">
    <property type="nucleotide sequence ID" value="NZ_FQWZ01000007.1"/>
</dbReference>
<evidence type="ECO:0000313" key="3">
    <source>
        <dbReference type="EMBL" id="SHH23717.1"/>
    </source>
</evidence>
<dbReference type="Gene3D" id="3.40.30.10">
    <property type="entry name" value="Glutaredoxin"/>
    <property type="match status" value="1"/>
</dbReference>
<evidence type="ECO:0000313" key="4">
    <source>
        <dbReference type="Proteomes" id="UP000199758"/>
    </source>
</evidence>
<dbReference type="InterPro" id="IPR036249">
    <property type="entry name" value="Thioredoxin-like_sf"/>
</dbReference>
<dbReference type="SUPFAM" id="SSF52833">
    <property type="entry name" value="Thioredoxin-like"/>
    <property type="match status" value="1"/>
</dbReference>
<dbReference type="AlphaFoldDB" id="A0A1M5RBI6"/>
<evidence type="ECO:0000256" key="1">
    <source>
        <dbReference type="SAM" id="SignalP"/>
    </source>
</evidence>
<accession>A0A1M5RBI6</accession>
<dbReference type="InterPro" id="IPR047262">
    <property type="entry name" value="PRX-like1"/>
</dbReference>
<sequence>MRAIHLIGSSAALVASLLVNQAYAAAKIGEPAPDFRVAGADGNAHALSDYRGRFVVLEWSNADCPFVRKHYGSGNMQSLQQQATADGVVWLTVISSAPGKQGHVDAAEAQRLTEKRKAAPSAVLLDESGTAGRLYEAKTTPHMFLIDPEGKLVYAGAIDSTPSSDPTDIASSKNYLKVALDEARAGKPVSEPLTSPYGCNIKY</sequence>
<dbReference type="GO" id="GO:0016209">
    <property type="term" value="F:antioxidant activity"/>
    <property type="evidence" value="ECO:0007669"/>
    <property type="project" value="InterPro"/>
</dbReference>